<dbReference type="Pfam" id="PF23960">
    <property type="entry name" value="DUF7289"/>
    <property type="match status" value="1"/>
</dbReference>
<proteinExistence type="predicted"/>
<dbReference type="GeneID" id="43321512"/>
<dbReference type="HOGENOM" id="CLU_1357948_0_0_2"/>
<dbReference type="InterPro" id="IPR055713">
    <property type="entry name" value="DUF7289"/>
</dbReference>
<organism evidence="2 3">
    <name type="scientific">Natrinema pellirubrum (strain DSM 15624 / CIP 106293 / JCM 10476 / NCIMB 786 / 157)</name>
    <dbReference type="NCBI Taxonomy" id="797303"/>
    <lineage>
        <taxon>Archaea</taxon>
        <taxon>Methanobacteriati</taxon>
        <taxon>Methanobacteriota</taxon>
        <taxon>Stenosarchaea group</taxon>
        <taxon>Halobacteria</taxon>
        <taxon>Halobacteriales</taxon>
        <taxon>Natrialbaceae</taxon>
        <taxon>Natrinema</taxon>
    </lineage>
</organism>
<dbReference type="Proteomes" id="UP000010843">
    <property type="component" value="Chromosome"/>
</dbReference>
<sequence length="201" mass="21585">MKSRGVSPLIGFVLLIGIVAVASISLLVVGGEMMDTGQQQTEETLVKQSFVKLSNTIASMRESSDTASDATLNAGEQGAIAHHDSATYEIWAESYNSSNKMPIENGTIGTIEYKSDDGTKVAFEGGGVFSETGKETQVLSKPAISYDKEANTLSFSVTELTDERSLRSGDIYLNHVNSTGGEKTFVRDDHIFINRSCVALC</sequence>
<reference evidence="3" key="1">
    <citation type="submission" date="2012-02" db="EMBL/GenBank/DDBJ databases">
        <title>Complete sequence of chromosome of Natrinema pellirubrum DSM 15624.</title>
        <authorList>
            <person name="Lucas S."/>
            <person name="Han J."/>
            <person name="Lapidus A."/>
            <person name="Cheng J.-F."/>
            <person name="Goodwin L."/>
            <person name="Pitluck S."/>
            <person name="Peters L."/>
            <person name="Teshima H."/>
            <person name="Detter J.C."/>
            <person name="Han C."/>
            <person name="Tapia R."/>
            <person name="Land M."/>
            <person name="Hauser L."/>
            <person name="Kyrpides N."/>
            <person name="Ivanova N."/>
            <person name="Pagani I."/>
            <person name="Sproer C."/>
            <person name="Anderson I."/>
            <person name="Woyke T."/>
        </authorList>
    </citation>
    <scope>NUCLEOTIDE SEQUENCE [LARGE SCALE GENOMIC DNA]</scope>
    <source>
        <strain evidence="3">DSM 15624 / JCM 10476 / NCIMB 786</strain>
    </source>
</reference>
<keyword evidence="1" id="KW-1133">Transmembrane helix</keyword>
<dbReference type="EMBL" id="CP003372">
    <property type="protein sequence ID" value="AGB31637.1"/>
    <property type="molecule type" value="Genomic_DNA"/>
</dbReference>
<evidence type="ECO:0008006" key="4">
    <source>
        <dbReference type="Google" id="ProtNLM"/>
    </source>
</evidence>
<dbReference type="eggNOG" id="arCOG02911">
    <property type="taxonomic scope" value="Archaea"/>
</dbReference>
<accession>L0JM18</accession>
<dbReference type="RefSeq" id="WP_015298913.1">
    <property type="nucleotide sequence ID" value="NC_019962.1"/>
</dbReference>
<name>L0JM18_NATP1</name>
<keyword evidence="1" id="KW-0472">Membrane</keyword>
<evidence type="ECO:0000313" key="3">
    <source>
        <dbReference type="Proteomes" id="UP000010843"/>
    </source>
</evidence>
<dbReference type="KEGG" id="npe:Natpe_1748"/>
<dbReference type="OrthoDB" id="148042at2157"/>
<feature type="transmembrane region" description="Helical" evidence="1">
    <location>
        <begin position="6"/>
        <end position="29"/>
    </location>
</feature>
<protein>
    <recommendedName>
        <fullName evidence="4">Flagellin</fullName>
    </recommendedName>
</protein>
<evidence type="ECO:0000256" key="1">
    <source>
        <dbReference type="SAM" id="Phobius"/>
    </source>
</evidence>
<evidence type="ECO:0000313" key="2">
    <source>
        <dbReference type="EMBL" id="AGB31637.1"/>
    </source>
</evidence>
<keyword evidence="1" id="KW-0812">Transmembrane</keyword>
<dbReference type="AlphaFoldDB" id="L0JM18"/>
<gene>
    <name evidence="2" type="ordered locus">Natpe_1748</name>
</gene>